<reference evidence="1" key="1">
    <citation type="submission" date="2020-02" db="EMBL/GenBank/DDBJ databases">
        <authorList>
            <person name="Meier V. D."/>
        </authorList>
    </citation>
    <scope>NUCLEOTIDE SEQUENCE</scope>
    <source>
        <strain evidence="1">AVDCRST_MAG81</strain>
    </source>
</reference>
<name>A0A6J4UJU6_9CYAN</name>
<evidence type="ECO:0000313" key="1">
    <source>
        <dbReference type="EMBL" id="CAA9551390.1"/>
    </source>
</evidence>
<proteinExistence type="predicted"/>
<protein>
    <submittedName>
        <fullName evidence="1">Uncharacterized protein</fullName>
    </submittedName>
</protein>
<dbReference type="EMBL" id="CADCWO010000001">
    <property type="protein sequence ID" value="CAA9551390.1"/>
    <property type="molecule type" value="Genomic_DNA"/>
</dbReference>
<dbReference type="AlphaFoldDB" id="A0A6J4UJU6"/>
<accession>A0A6J4UJU6</accession>
<sequence length="153" mass="17922">MDGDQNQLNLDLLAQRVKQQGLMLQHLRKQVKQQDDQVKQQSLKVFNLKFRVFQSQRKKHPIARKKCYRGWLIKLIPQGCHWTVAYSTPGNEVFIDEKNYETSVEALAAAKGVVDRNITGWALLDFLFELYEDQKINTEQYSQLMNSLVEDCF</sequence>
<organism evidence="1">
    <name type="scientific">uncultured Synechococcales cyanobacterium</name>
    <dbReference type="NCBI Taxonomy" id="1936017"/>
    <lineage>
        <taxon>Bacteria</taxon>
        <taxon>Bacillati</taxon>
        <taxon>Cyanobacteriota</taxon>
        <taxon>Cyanophyceae</taxon>
        <taxon>Synechococcales</taxon>
        <taxon>environmental samples</taxon>
    </lineage>
</organism>
<gene>
    <name evidence="1" type="ORF">AVDCRST_MAG81-1932</name>
</gene>